<protein>
    <recommendedName>
        <fullName evidence="4">CCHC-type domain-containing protein</fullName>
    </recommendedName>
</protein>
<evidence type="ECO:0000313" key="1">
    <source>
        <dbReference type="EMBL" id="PNT65293.1"/>
    </source>
</evidence>
<reference evidence="1" key="2">
    <citation type="submission" date="2017-06" db="EMBL/GenBank/DDBJ databases">
        <title>WGS assembly of Brachypodium distachyon.</title>
        <authorList>
            <consortium name="The International Brachypodium Initiative"/>
            <person name="Lucas S."/>
            <person name="Harmon-Smith M."/>
            <person name="Lail K."/>
            <person name="Tice H."/>
            <person name="Grimwood J."/>
            <person name="Bruce D."/>
            <person name="Barry K."/>
            <person name="Shu S."/>
            <person name="Lindquist E."/>
            <person name="Wang M."/>
            <person name="Pitluck S."/>
            <person name="Vogel J.P."/>
            <person name="Garvin D.F."/>
            <person name="Mockler T.C."/>
            <person name="Schmutz J."/>
            <person name="Rokhsar D."/>
            <person name="Bevan M.W."/>
        </authorList>
    </citation>
    <scope>NUCLEOTIDE SEQUENCE</scope>
    <source>
        <strain evidence="1">Bd21</strain>
    </source>
</reference>
<reference evidence="2" key="3">
    <citation type="submission" date="2018-08" db="UniProtKB">
        <authorList>
            <consortium name="EnsemblPlants"/>
        </authorList>
    </citation>
    <scope>IDENTIFICATION</scope>
    <source>
        <strain evidence="2">cv. Bd21</strain>
    </source>
</reference>
<evidence type="ECO:0000313" key="3">
    <source>
        <dbReference type="Proteomes" id="UP000008810"/>
    </source>
</evidence>
<organism evidence="1">
    <name type="scientific">Brachypodium distachyon</name>
    <name type="common">Purple false brome</name>
    <name type="synonym">Trachynia distachya</name>
    <dbReference type="NCBI Taxonomy" id="15368"/>
    <lineage>
        <taxon>Eukaryota</taxon>
        <taxon>Viridiplantae</taxon>
        <taxon>Streptophyta</taxon>
        <taxon>Embryophyta</taxon>
        <taxon>Tracheophyta</taxon>
        <taxon>Spermatophyta</taxon>
        <taxon>Magnoliopsida</taxon>
        <taxon>Liliopsida</taxon>
        <taxon>Poales</taxon>
        <taxon>Poaceae</taxon>
        <taxon>BOP clade</taxon>
        <taxon>Pooideae</taxon>
        <taxon>Stipodae</taxon>
        <taxon>Brachypodieae</taxon>
        <taxon>Brachypodium</taxon>
    </lineage>
</organism>
<dbReference type="EnsemblPlants" id="PNT65293">
    <property type="protein sequence ID" value="PNT65293"/>
    <property type="gene ID" value="BRADI_4g39934v3"/>
</dbReference>
<gene>
    <name evidence="1" type="ORF">BRADI_4g39934v3</name>
</gene>
<evidence type="ECO:0008006" key="4">
    <source>
        <dbReference type="Google" id="ProtNLM"/>
    </source>
</evidence>
<sequence>MNGDSTGCRLEDASAIWTRRLPESLGNEGAADAAWFSPPSLSVLAMAGGLKREAALGGGSSWEEEFESLPPLLSSWTSVLLPLHSLPPPPPAELLPNSVPLVVDAAPEDAVAEQGWQVYRGKRRPLKEPSSAHGEGHGNRLAFKERLHGRCFRCLAHDHLVSACRDPVRCLACLCSGHRQRDCRRRRPACPDSRRPSSPGHLLPRSWASVVALAVMPENHAPAVVVETAASAGMTTMVEDKLKFLFAALVELLRVELHRMASVLLKEAVHPLHDSMQSWIVQMGNLLEQTEVAVGRLTPVLAGQVENAPGTAAPLTPPTLPGPLKELPINFTDEGFCRICQPHRRHCCPGDALCGVGARSEPMLPRAWGSDCSGCCTASMRCAHPSRGVAKPALGGAASGESADFLP</sequence>
<dbReference type="EMBL" id="CM000883">
    <property type="protein sequence ID" value="PNT65293.1"/>
    <property type="molecule type" value="Genomic_DNA"/>
</dbReference>
<accession>A0A2K2CTE2</accession>
<keyword evidence="3" id="KW-1185">Reference proteome</keyword>
<reference evidence="1 2" key="1">
    <citation type="journal article" date="2010" name="Nature">
        <title>Genome sequencing and analysis of the model grass Brachypodium distachyon.</title>
        <authorList>
            <consortium name="International Brachypodium Initiative"/>
        </authorList>
    </citation>
    <scope>NUCLEOTIDE SEQUENCE [LARGE SCALE GENOMIC DNA]</scope>
    <source>
        <strain evidence="1 2">Bd21</strain>
    </source>
</reference>
<dbReference type="Gramene" id="PNT65293">
    <property type="protein sequence ID" value="PNT65293"/>
    <property type="gene ID" value="BRADI_4g39934v3"/>
</dbReference>
<evidence type="ECO:0000313" key="2">
    <source>
        <dbReference type="EnsemblPlants" id="PNT65293"/>
    </source>
</evidence>
<dbReference type="OrthoDB" id="696974at2759"/>
<dbReference type="InParanoid" id="A0A2K2CTE2"/>
<proteinExistence type="predicted"/>
<name>A0A2K2CTE2_BRADI</name>
<dbReference type="AlphaFoldDB" id="A0A2K2CTE2"/>
<dbReference type="Proteomes" id="UP000008810">
    <property type="component" value="Chromosome 4"/>
</dbReference>